<dbReference type="PANTHER" id="PTHR13630:SF1">
    <property type="entry name" value="GAMMA-SECRETASE-ACTIVATING PROTEIN"/>
    <property type="match status" value="1"/>
</dbReference>
<reference evidence="2" key="2">
    <citation type="submission" date="2025-09" db="UniProtKB">
        <authorList>
            <consortium name="Ensembl"/>
        </authorList>
    </citation>
    <scope>IDENTIFICATION</scope>
</reference>
<dbReference type="Proteomes" id="UP000694420">
    <property type="component" value="Unplaced"/>
</dbReference>
<keyword evidence="3" id="KW-1185">Reference proteome</keyword>
<organism evidence="2 3">
    <name type="scientific">Nothoprocta perdicaria</name>
    <name type="common">Chilean tinamou</name>
    <name type="synonym">Crypturus perdicarius</name>
    <dbReference type="NCBI Taxonomy" id="30464"/>
    <lineage>
        <taxon>Eukaryota</taxon>
        <taxon>Metazoa</taxon>
        <taxon>Chordata</taxon>
        <taxon>Craniata</taxon>
        <taxon>Vertebrata</taxon>
        <taxon>Euteleostomi</taxon>
        <taxon>Archelosauria</taxon>
        <taxon>Archosauria</taxon>
        <taxon>Dinosauria</taxon>
        <taxon>Saurischia</taxon>
        <taxon>Theropoda</taxon>
        <taxon>Coelurosauria</taxon>
        <taxon>Aves</taxon>
        <taxon>Palaeognathae</taxon>
        <taxon>Tinamiformes</taxon>
        <taxon>Tinamidae</taxon>
        <taxon>Nothoprocta</taxon>
    </lineage>
</organism>
<sequence>MQIIILFLLICIISDTSENSSALYVVNVERNGKIIYTWKVSKPQNLIKTRQEYSLTYTTSIDLHIISCSVNSERTLLAVSFRQYTEEERVSRLLQSVSKYLTLLIEIHPVNNVRVLKAVDSCVRVQKENAFLPLLSEIVIENIFRLLECFCVHERDTCSAGLQGRAHAITRDW</sequence>
<name>A0A8C7A252_NOTPE</name>
<proteinExistence type="predicted"/>
<dbReference type="GO" id="GO:1902004">
    <property type="term" value="P:positive regulation of amyloid-beta formation"/>
    <property type="evidence" value="ECO:0007669"/>
    <property type="project" value="TreeGrafter"/>
</dbReference>
<dbReference type="AlphaFoldDB" id="A0A8C7A252"/>
<evidence type="ECO:0000256" key="1">
    <source>
        <dbReference type="SAM" id="SignalP"/>
    </source>
</evidence>
<evidence type="ECO:0000313" key="2">
    <source>
        <dbReference type="Ensembl" id="ENSNPEP00000021789.1"/>
    </source>
</evidence>
<feature type="signal peptide" evidence="1">
    <location>
        <begin position="1"/>
        <end position="22"/>
    </location>
</feature>
<dbReference type="Ensembl" id="ENSNPET00000022345.1">
    <property type="protein sequence ID" value="ENSNPEP00000021789.1"/>
    <property type="gene ID" value="ENSNPEG00000016155.1"/>
</dbReference>
<reference evidence="2" key="1">
    <citation type="submission" date="2025-08" db="UniProtKB">
        <authorList>
            <consortium name="Ensembl"/>
        </authorList>
    </citation>
    <scope>IDENTIFICATION</scope>
</reference>
<dbReference type="PANTHER" id="PTHR13630">
    <property type="entry name" value="GAMMA-SECRETASE-ACTIVATING PROTEIN"/>
    <property type="match status" value="1"/>
</dbReference>
<keyword evidence="1" id="KW-0732">Signal</keyword>
<accession>A0A8C7A252</accession>
<evidence type="ECO:0000313" key="3">
    <source>
        <dbReference type="Proteomes" id="UP000694420"/>
    </source>
</evidence>
<feature type="chain" id="PRO_5034967794" evidence="1">
    <location>
        <begin position="23"/>
        <end position="173"/>
    </location>
</feature>
<dbReference type="GO" id="GO:0005802">
    <property type="term" value="C:trans-Golgi network"/>
    <property type="evidence" value="ECO:0007669"/>
    <property type="project" value="TreeGrafter"/>
</dbReference>
<dbReference type="InterPro" id="IPR026172">
    <property type="entry name" value="GSAP_fam"/>
</dbReference>
<protein>
    <submittedName>
        <fullName evidence="2">Uncharacterized protein</fullName>
    </submittedName>
</protein>